<protein>
    <recommendedName>
        <fullName evidence="4">CCHC-type domain-containing protein</fullName>
    </recommendedName>
</protein>
<feature type="region of interest" description="Disordered" evidence="1">
    <location>
        <begin position="93"/>
        <end position="115"/>
    </location>
</feature>
<accession>A0AAD9X7D0</accession>
<evidence type="ECO:0008006" key="4">
    <source>
        <dbReference type="Google" id="ProtNLM"/>
    </source>
</evidence>
<dbReference type="AlphaFoldDB" id="A0AAD9X7D0"/>
<dbReference type="EMBL" id="JANJYI010000004">
    <property type="protein sequence ID" value="KAK2654155.1"/>
    <property type="molecule type" value="Genomic_DNA"/>
</dbReference>
<reference evidence="2" key="1">
    <citation type="journal article" date="2023" name="Plant J.">
        <title>Genome sequences and population genomics provide insights into the demographic history, inbreeding, and mutation load of two 'living fossil' tree species of Dipteronia.</title>
        <authorList>
            <person name="Feng Y."/>
            <person name="Comes H.P."/>
            <person name="Chen J."/>
            <person name="Zhu S."/>
            <person name="Lu R."/>
            <person name="Zhang X."/>
            <person name="Li P."/>
            <person name="Qiu J."/>
            <person name="Olsen K.M."/>
            <person name="Qiu Y."/>
        </authorList>
    </citation>
    <scope>NUCLEOTIDE SEQUENCE</scope>
    <source>
        <strain evidence="2">KIB01</strain>
    </source>
</reference>
<keyword evidence="3" id="KW-1185">Reference proteome</keyword>
<comment type="caution">
    <text evidence="2">The sequence shown here is derived from an EMBL/GenBank/DDBJ whole genome shotgun (WGS) entry which is preliminary data.</text>
</comment>
<dbReference type="PANTHER" id="PTHR47481">
    <property type="match status" value="1"/>
</dbReference>
<evidence type="ECO:0000313" key="3">
    <source>
        <dbReference type="Proteomes" id="UP001280121"/>
    </source>
</evidence>
<name>A0AAD9X7D0_9ROSI</name>
<gene>
    <name evidence="2" type="ORF">Ddye_014011</name>
</gene>
<evidence type="ECO:0000256" key="1">
    <source>
        <dbReference type="SAM" id="MobiDB-lite"/>
    </source>
</evidence>
<dbReference type="PANTHER" id="PTHR47481:SF22">
    <property type="entry name" value="RETROTRANSPOSON GAG DOMAIN-CONTAINING PROTEIN"/>
    <property type="match status" value="1"/>
</dbReference>
<dbReference type="Proteomes" id="UP001280121">
    <property type="component" value="Unassembled WGS sequence"/>
</dbReference>
<proteinExistence type="predicted"/>
<evidence type="ECO:0000313" key="2">
    <source>
        <dbReference type="EMBL" id="KAK2654155.1"/>
    </source>
</evidence>
<organism evidence="2 3">
    <name type="scientific">Dipteronia dyeriana</name>
    <dbReference type="NCBI Taxonomy" id="168575"/>
    <lineage>
        <taxon>Eukaryota</taxon>
        <taxon>Viridiplantae</taxon>
        <taxon>Streptophyta</taxon>
        <taxon>Embryophyta</taxon>
        <taxon>Tracheophyta</taxon>
        <taxon>Spermatophyta</taxon>
        <taxon>Magnoliopsida</taxon>
        <taxon>eudicotyledons</taxon>
        <taxon>Gunneridae</taxon>
        <taxon>Pentapetalae</taxon>
        <taxon>rosids</taxon>
        <taxon>malvids</taxon>
        <taxon>Sapindales</taxon>
        <taxon>Sapindaceae</taxon>
        <taxon>Hippocastanoideae</taxon>
        <taxon>Acereae</taxon>
        <taxon>Dipteronia</taxon>
    </lineage>
</organism>
<feature type="compositionally biased region" description="Polar residues" evidence="1">
    <location>
        <begin position="93"/>
        <end position="106"/>
    </location>
</feature>
<sequence>MKKGSDSIDEFALRIKNLGDSLMSAGEDVRDTDLVPSLINGVGHDFDAIVVVVISTQQRFISFEDAHTMHEQRLKHLNSSNSDVIQAAANFASDQNSRGQHNGVYQNNRGGHRGRGRNYISAGRIGNRIHCQVCNKPGHGALKCYNRFD</sequence>